<proteinExistence type="predicted"/>
<dbReference type="Pfam" id="PF13419">
    <property type="entry name" value="HAD_2"/>
    <property type="match status" value="1"/>
</dbReference>
<dbReference type="PANTHER" id="PTHR43434:SF24">
    <property type="entry name" value="HYDROLASE-RELATED"/>
    <property type="match status" value="1"/>
</dbReference>
<organism evidence="1 2">
    <name type="scientific">Spartinivicinus poritis</name>
    <dbReference type="NCBI Taxonomy" id="2994640"/>
    <lineage>
        <taxon>Bacteria</taxon>
        <taxon>Pseudomonadati</taxon>
        <taxon>Pseudomonadota</taxon>
        <taxon>Gammaproteobacteria</taxon>
        <taxon>Oceanospirillales</taxon>
        <taxon>Zooshikellaceae</taxon>
        <taxon>Spartinivicinus</taxon>
    </lineage>
</organism>
<accession>A0ABT5U8C8</accession>
<dbReference type="Gene3D" id="1.10.150.240">
    <property type="entry name" value="Putative phosphatase, domain 2"/>
    <property type="match status" value="1"/>
</dbReference>
<dbReference type="SUPFAM" id="SSF56784">
    <property type="entry name" value="HAD-like"/>
    <property type="match status" value="1"/>
</dbReference>
<dbReference type="GO" id="GO:0016787">
    <property type="term" value="F:hydrolase activity"/>
    <property type="evidence" value="ECO:0007669"/>
    <property type="project" value="UniProtKB-KW"/>
</dbReference>
<dbReference type="InterPro" id="IPR006439">
    <property type="entry name" value="HAD-SF_hydro_IA"/>
</dbReference>
<dbReference type="Gene3D" id="3.40.50.1000">
    <property type="entry name" value="HAD superfamily/HAD-like"/>
    <property type="match status" value="1"/>
</dbReference>
<dbReference type="InterPro" id="IPR023198">
    <property type="entry name" value="PGP-like_dom2"/>
</dbReference>
<dbReference type="InterPro" id="IPR036412">
    <property type="entry name" value="HAD-like_sf"/>
</dbReference>
<dbReference type="Proteomes" id="UP001528823">
    <property type="component" value="Unassembled WGS sequence"/>
</dbReference>
<gene>
    <name evidence="1" type="ORF">ORQ98_11630</name>
</gene>
<keyword evidence="1" id="KW-0378">Hydrolase</keyword>
<dbReference type="InterPro" id="IPR050155">
    <property type="entry name" value="HAD-like_hydrolase_sf"/>
</dbReference>
<dbReference type="EMBL" id="JAPMOU010000012">
    <property type="protein sequence ID" value="MDE1462620.1"/>
    <property type="molecule type" value="Genomic_DNA"/>
</dbReference>
<dbReference type="SFLD" id="SFLDG01129">
    <property type="entry name" value="C1.5:_HAD__Beta-PGM__Phosphata"/>
    <property type="match status" value="1"/>
</dbReference>
<sequence length="232" mass="26100">MDISLCQGDLPARAKAKHYSLIVFDWDGTLVNSISRIVHSLRAAAEASQLPVLAEEAYEDVIGLGMPEATMKLYPEHINSHEQFRNQYRESYLMGEAKPAPLYSGVEQGLTVLKQAGYRLAVATGKSRRGLNRMLSQREWHDLFEVTRCADETRSKPDPLMLREILDETQLAADQVLMVGDSEYDVAMAAAINIDRVAVTYGVHAKQRLLDHSPIKCVDQFQELVNWLVDIK</sequence>
<dbReference type="InterPro" id="IPR041492">
    <property type="entry name" value="HAD_2"/>
</dbReference>
<keyword evidence="2" id="KW-1185">Reference proteome</keyword>
<dbReference type="InterPro" id="IPR023214">
    <property type="entry name" value="HAD_sf"/>
</dbReference>
<dbReference type="RefSeq" id="WP_274688974.1">
    <property type="nucleotide sequence ID" value="NZ_JAPMOU010000012.1"/>
</dbReference>
<dbReference type="PANTHER" id="PTHR43434">
    <property type="entry name" value="PHOSPHOGLYCOLATE PHOSPHATASE"/>
    <property type="match status" value="1"/>
</dbReference>
<protein>
    <submittedName>
        <fullName evidence="1">HAD-IA family hydrolase</fullName>
    </submittedName>
</protein>
<comment type="caution">
    <text evidence="1">The sequence shown here is derived from an EMBL/GenBank/DDBJ whole genome shotgun (WGS) entry which is preliminary data.</text>
</comment>
<name>A0ABT5U8C8_9GAMM</name>
<evidence type="ECO:0000313" key="2">
    <source>
        <dbReference type="Proteomes" id="UP001528823"/>
    </source>
</evidence>
<dbReference type="SFLD" id="SFLDS00003">
    <property type="entry name" value="Haloacid_Dehalogenase"/>
    <property type="match status" value="1"/>
</dbReference>
<dbReference type="NCBIfam" id="TIGR01549">
    <property type="entry name" value="HAD-SF-IA-v1"/>
    <property type="match status" value="1"/>
</dbReference>
<reference evidence="1 2" key="1">
    <citation type="submission" date="2022-11" db="EMBL/GenBank/DDBJ databases">
        <title>Spartinivicinus poritis sp. nov., isolated from scleractinian coral Porites lutea.</title>
        <authorList>
            <person name="Zhang G."/>
            <person name="Cai L."/>
            <person name="Wei Q."/>
        </authorList>
    </citation>
    <scope>NUCLEOTIDE SEQUENCE [LARGE SCALE GENOMIC DNA]</scope>
    <source>
        <strain evidence="1 2">A2-2</strain>
    </source>
</reference>
<evidence type="ECO:0000313" key="1">
    <source>
        <dbReference type="EMBL" id="MDE1462620.1"/>
    </source>
</evidence>